<feature type="region of interest" description="Disordered" evidence="1">
    <location>
        <begin position="47"/>
        <end position="70"/>
    </location>
</feature>
<protein>
    <submittedName>
        <fullName evidence="2">(northern house mosquito) hypothetical protein</fullName>
    </submittedName>
</protein>
<sequence length="99" mass="11268">MLSVILSIYHYVSRFSSQACYAKEKITQKLFKIATIISRLIPTSMAPKCSPIQPDHNPRPSEFHLDTDSTNVTQFPEGTRTCTFSLRAFLSRSLPYLAR</sequence>
<dbReference type="AlphaFoldDB" id="A0A8D8ADY2"/>
<accession>A0A8D8ADY2</accession>
<feature type="compositionally biased region" description="Basic and acidic residues" evidence="1">
    <location>
        <begin position="56"/>
        <end position="67"/>
    </location>
</feature>
<evidence type="ECO:0000313" key="2">
    <source>
        <dbReference type="EMBL" id="CAG6455273.1"/>
    </source>
</evidence>
<organism evidence="2">
    <name type="scientific">Culex pipiens</name>
    <name type="common">House mosquito</name>
    <dbReference type="NCBI Taxonomy" id="7175"/>
    <lineage>
        <taxon>Eukaryota</taxon>
        <taxon>Metazoa</taxon>
        <taxon>Ecdysozoa</taxon>
        <taxon>Arthropoda</taxon>
        <taxon>Hexapoda</taxon>
        <taxon>Insecta</taxon>
        <taxon>Pterygota</taxon>
        <taxon>Neoptera</taxon>
        <taxon>Endopterygota</taxon>
        <taxon>Diptera</taxon>
        <taxon>Nematocera</taxon>
        <taxon>Culicoidea</taxon>
        <taxon>Culicidae</taxon>
        <taxon>Culicinae</taxon>
        <taxon>Culicini</taxon>
        <taxon>Culex</taxon>
        <taxon>Culex</taxon>
    </lineage>
</organism>
<dbReference type="EMBL" id="HBUE01028124">
    <property type="protein sequence ID" value="CAG6455280.1"/>
    <property type="molecule type" value="Transcribed_RNA"/>
</dbReference>
<proteinExistence type="predicted"/>
<dbReference type="EMBL" id="HBUE01028122">
    <property type="protein sequence ID" value="CAG6455273.1"/>
    <property type="molecule type" value="Transcribed_RNA"/>
</dbReference>
<reference evidence="2" key="1">
    <citation type="submission" date="2021-05" db="EMBL/GenBank/DDBJ databases">
        <authorList>
            <person name="Alioto T."/>
            <person name="Alioto T."/>
            <person name="Gomez Garrido J."/>
        </authorList>
    </citation>
    <scope>NUCLEOTIDE SEQUENCE</scope>
</reference>
<evidence type="ECO:0000256" key="1">
    <source>
        <dbReference type="SAM" id="MobiDB-lite"/>
    </source>
</evidence>
<name>A0A8D8ADY2_CULPI</name>